<evidence type="ECO:0000313" key="1">
    <source>
        <dbReference type="EMBL" id="AUG56549.1"/>
    </source>
</evidence>
<dbReference type="KEGG" id="hsc:HVS_02985"/>
<sequence length="107" mass="12515">MRIYQDLVREFGFQGSYDTVKKYVVKIKKSPPKAYMVLHSLPGEEAQVDFGYIGNIKLPDGKYKKAWIFVMELSYSRYMYVQIVFDQSVSTFIDCHKKAFKYFGGVL</sequence>
<reference evidence="1 2" key="1">
    <citation type="submission" date="2017-12" db="EMBL/GenBank/DDBJ databases">
        <title>Complete genome sequence of Herbivorax saccincola GGR1, a novel Cellulosome-producing hydrolytic bacterium in a thermophilic biogas plant, established by Illumina and Nanopore MinION sequencing.</title>
        <authorList>
            <person name="Pechtl A."/>
            <person name="Ruckert C."/>
            <person name="Koeck D.E."/>
            <person name="Maus I."/>
            <person name="Winkler A."/>
            <person name="Kalinowski J."/>
            <person name="Puhler A."/>
            <person name="Schwarz W.W."/>
            <person name="Zverlov V.V."/>
            <person name="Schluter A."/>
            <person name="Liebl W."/>
        </authorList>
    </citation>
    <scope>NUCLEOTIDE SEQUENCE [LARGE SCALE GENOMIC DNA]</scope>
    <source>
        <strain evidence="2">SR1</strain>
    </source>
</reference>
<keyword evidence="2" id="KW-1185">Reference proteome</keyword>
<dbReference type="Proteomes" id="UP000233534">
    <property type="component" value="Chromosome"/>
</dbReference>
<name>A0A2K9DZJ0_9FIRM</name>
<proteinExistence type="predicted"/>
<dbReference type="AlphaFoldDB" id="A0A2K9DZJ0"/>
<organism evidence="1 2">
    <name type="scientific">Acetivibrio saccincola</name>
    <dbReference type="NCBI Taxonomy" id="1677857"/>
    <lineage>
        <taxon>Bacteria</taxon>
        <taxon>Bacillati</taxon>
        <taxon>Bacillota</taxon>
        <taxon>Clostridia</taxon>
        <taxon>Eubacteriales</taxon>
        <taxon>Oscillospiraceae</taxon>
        <taxon>Acetivibrio</taxon>
    </lineage>
</organism>
<dbReference type="PANTHER" id="PTHR35004">
    <property type="entry name" value="TRANSPOSASE RV3428C-RELATED"/>
    <property type="match status" value="1"/>
</dbReference>
<accession>A0A2K9DZJ0</accession>
<dbReference type="PANTHER" id="PTHR35004:SF6">
    <property type="entry name" value="TRANSPOSASE"/>
    <property type="match status" value="1"/>
</dbReference>
<dbReference type="EMBL" id="CP025197">
    <property type="protein sequence ID" value="AUG56549.1"/>
    <property type="molecule type" value="Genomic_DNA"/>
</dbReference>
<protein>
    <submittedName>
        <fullName evidence="1">Integrase core domain protein</fullName>
    </submittedName>
</protein>
<evidence type="ECO:0000313" key="2">
    <source>
        <dbReference type="Proteomes" id="UP000233534"/>
    </source>
</evidence>
<gene>
    <name evidence="1" type="ORF">HVS_02985</name>
</gene>